<keyword evidence="1" id="KW-0812">Transmembrane</keyword>
<keyword evidence="1" id="KW-1133">Transmembrane helix</keyword>
<evidence type="ECO:0000313" key="3">
    <source>
        <dbReference type="Proteomes" id="UP000462621"/>
    </source>
</evidence>
<dbReference type="RefSeq" id="WP_161155400.1">
    <property type="nucleotide sequence ID" value="NZ_WEKT01000016.1"/>
</dbReference>
<keyword evidence="1" id="KW-0472">Membrane</keyword>
<evidence type="ECO:0000256" key="1">
    <source>
        <dbReference type="SAM" id="Phobius"/>
    </source>
</evidence>
<name>A0A7X4LKP9_9VIBR</name>
<sequence length="128" mass="14154">MNAAKAVILILIGMTLYQGLIFIFEPSVNLDKKVLDIPLSNQIYLVGYRENSANATSGFRYDFYVVDKDQELTSPFLITSTPNVQIQRSSPTSFNVTVKGNIFKFTNVVWINNAAGLIPISVALHATP</sequence>
<feature type="transmembrane region" description="Helical" evidence="1">
    <location>
        <begin position="6"/>
        <end position="24"/>
    </location>
</feature>
<keyword evidence="3" id="KW-1185">Reference proteome</keyword>
<reference evidence="2 3" key="1">
    <citation type="submission" date="2019-10" db="EMBL/GenBank/DDBJ databases">
        <title>Vibrio sp. nov. isolated from a shrimp pond.</title>
        <authorList>
            <person name="Gomez-Gil B."/>
            <person name="Enciso-Ibarra J."/>
            <person name="Enciso-Ibarra K."/>
            <person name="Bolan-Mejia C."/>
        </authorList>
    </citation>
    <scope>NUCLEOTIDE SEQUENCE [LARGE SCALE GENOMIC DNA]</scope>
    <source>
        <strain evidence="2 3">CAIM 722</strain>
    </source>
</reference>
<proteinExistence type="predicted"/>
<comment type="caution">
    <text evidence="2">The sequence shown here is derived from an EMBL/GenBank/DDBJ whole genome shotgun (WGS) entry which is preliminary data.</text>
</comment>
<accession>A0A7X4LKP9</accession>
<dbReference type="Proteomes" id="UP000462621">
    <property type="component" value="Unassembled WGS sequence"/>
</dbReference>
<dbReference type="AlphaFoldDB" id="A0A7X4LKP9"/>
<evidence type="ECO:0000313" key="2">
    <source>
        <dbReference type="EMBL" id="MZI93694.1"/>
    </source>
</evidence>
<organism evidence="2 3">
    <name type="scientific">Vibrio eleionomae</name>
    <dbReference type="NCBI Taxonomy" id="2653505"/>
    <lineage>
        <taxon>Bacteria</taxon>
        <taxon>Pseudomonadati</taxon>
        <taxon>Pseudomonadota</taxon>
        <taxon>Gammaproteobacteria</taxon>
        <taxon>Vibrionales</taxon>
        <taxon>Vibrionaceae</taxon>
        <taxon>Vibrio</taxon>
    </lineage>
</organism>
<gene>
    <name evidence="2" type="ORF">F9817_10850</name>
</gene>
<dbReference type="EMBL" id="WEKT01000016">
    <property type="protein sequence ID" value="MZI93694.1"/>
    <property type="molecule type" value="Genomic_DNA"/>
</dbReference>
<protein>
    <submittedName>
        <fullName evidence="2">Uncharacterized protein</fullName>
    </submittedName>
</protein>